<gene>
    <name evidence="5" type="ORF">HMPREF1177_01884</name>
</gene>
<keyword evidence="3" id="KW-0448">Lipopolysaccharide biosynthesis</keyword>
<proteinExistence type="predicted"/>
<evidence type="ECO:0000259" key="4">
    <source>
        <dbReference type="Pfam" id="PF01755"/>
    </source>
</evidence>
<comment type="pathway">
    <text evidence="1">Bacterial outer membrane biogenesis; lipooligosaccharide biosynthesis.</text>
</comment>
<accession>V7IAA0</accession>
<dbReference type="Proteomes" id="UP000018554">
    <property type="component" value="Unassembled WGS sequence"/>
</dbReference>
<reference evidence="5 6" key="1">
    <citation type="submission" date="2013-11" db="EMBL/GenBank/DDBJ databases">
        <title>The Genome Sequence of Eikenella corrodens CC92I.</title>
        <authorList>
            <consortium name="The Broad Institute Genomics Platform"/>
            <person name="Earl A."/>
            <person name="Allen-Vercoe E."/>
            <person name="Daigneault M."/>
            <person name="Young S.K."/>
            <person name="Zeng Q."/>
            <person name="Gargeya S."/>
            <person name="Fitzgerald M."/>
            <person name="Abouelleil A."/>
            <person name="Alvarado L."/>
            <person name="Chapman S.B."/>
            <person name="Gainer-Dewar J."/>
            <person name="Goldberg J."/>
            <person name="Griggs A."/>
            <person name="Gujja S."/>
            <person name="Hansen M."/>
            <person name="Howarth C."/>
            <person name="Imamovic A."/>
            <person name="Ireland A."/>
            <person name="Larimer J."/>
            <person name="McCowan C."/>
            <person name="Murphy C."/>
            <person name="Pearson M."/>
            <person name="Poon T.W."/>
            <person name="Priest M."/>
            <person name="Roberts A."/>
            <person name="Saif S."/>
            <person name="Shea T."/>
            <person name="Sykes S."/>
            <person name="Wortman J."/>
            <person name="Nusbaum C."/>
            <person name="Birren B."/>
        </authorList>
    </citation>
    <scope>NUCLEOTIDE SEQUENCE [LARGE SCALE GENOMIC DNA]</scope>
    <source>
        <strain evidence="5 6">CC92I</strain>
    </source>
</reference>
<protein>
    <recommendedName>
        <fullName evidence="4">Glycosyl transferase family 25 domain-containing protein</fullName>
    </recommendedName>
</protein>
<dbReference type="CDD" id="cd06532">
    <property type="entry name" value="Glyco_transf_25"/>
    <property type="match status" value="1"/>
</dbReference>
<name>V7IAA0_EIKCO</name>
<dbReference type="GO" id="GO:0009103">
    <property type="term" value="P:lipopolysaccharide biosynthetic process"/>
    <property type="evidence" value="ECO:0007669"/>
    <property type="project" value="UniProtKB-KW"/>
</dbReference>
<dbReference type="EMBL" id="AZGQ01000012">
    <property type="protein sequence ID" value="ETA82803.1"/>
    <property type="molecule type" value="Genomic_DNA"/>
</dbReference>
<comment type="pathway">
    <text evidence="2">Glycan metabolism; lacto-N-neotetraose biosynthesis.</text>
</comment>
<organism evidence="5 6">
    <name type="scientific">Eikenella corrodens CC92I</name>
    <dbReference type="NCBI Taxonomy" id="1073362"/>
    <lineage>
        <taxon>Bacteria</taxon>
        <taxon>Pseudomonadati</taxon>
        <taxon>Pseudomonadota</taxon>
        <taxon>Betaproteobacteria</taxon>
        <taxon>Neisseriales</taxon>
        <taxon>Neisseriaceae</taxon>
        <taxon>Eikenella</taxon>
    </lineage>
</organism>
<dbReference type="UniPathway" id="UPA00820"/>
<evidence type="ECO:0000313" key="5">
    <source>
        <dbReference type="EMBL" id="ETA82803.1"/>
    </source>
</evidence>
<evidence type="ECO:0000256" key="1">
    <source>
        <dbReference type="ARBA" id="ARBA00005068"/>
    </source>
</evidence>
<dbReference type="HOGENOM" id="CLU_071269_2_0_4"/>
<evidence type="ECO:0000313" key="6">
    <source>
        <dbReference type="Proteomes" id="UP000018554"/>
    </source>
</evidence>
<dbReference type="UniPathway" id="UPA00501"/>
<evidence type="ECO:0000256" key="3">
    <source>
        <dbReference type="ARBA" id="ARBA00022985"/>
    </source>
</evidence>
<sequence>MLHSYVISIATATTRREHVISEFSKHNINFSFYDAITPSIELTKLIQSIAPNLNQVIHMTDGEKSCLMSHIMLWKKCVDEEWPYIAIFEDDIWLGKQANTILNESKWLDDLFLLHKNFIIKIETTLQPCQVHTIDYKLSNSTHSLMKLCSDHYGGGGYILSRQAAAFLLKKIREMETENFIAVDGLLFDHLLASKNLSIFQLYPAICIQEIIVRPEDVSLRSQLESDRKLKQNNKMNRNLRQKILRELWRVNKQLYLFKYRKIPMNIVPFE</sequence>
<dbReference type="Pfam" id="PF01755">
    <property type="entry name" value="Glyco_transf_25"/>
    <property type="match status" value="1"/>
</dbReference>
<comment type="caution">
    <text evidence="5">The sequence shown here is derived from an EMBL/GenBank/DDBJ whole genome shotgun (WGS) entry which is preliminary data.</text>
</comment>
<dbReference type="InterPro" id="IPR002654">
    <property type="entry name" value="Glyco_trans_25"/>
</dbReference>
<dbReference type="AlphaFoldDB" id="V7IAA0"/>
<keyword evidence="6" id="KW-1185">Reference proteome</keyword>
<dbReference type="RefSeq" id="WP_023887849.1">
    <property type="nucleotide sequence ID" value="NZ_KI635565.1"/>
</dbReference>
<feature type="domain" description="Glycosyl transferase family 25" evidence="4">
    <location>
        <begin position="1"/>
        <end position="185"/>
    </location>
</feature>
<evidence type="ECO:0000256" key="2">
    <source>
        <dbReference type="ARBA" id="ARBA00005222"/>
    </source>
</evidence>